<dbReference type="EMBL" id="GBXM01030832">
    <property type="protein sequence ID" value="JAH77745.1"/>
    <property type="molecule type" value="Transcribed_RNA"/>
</dbReference>
<organism evidence="1">
    <name type="scientific">Anguilla anguilla</name>
    <name type="common">European freshwater eel</name>
    <name type="synonym">Muraena anguilla</name>
    <dbReference type="NCBI Taxonomy" id="7936"/>
    <lineage>
        <taxon>Eukaryota</taxon>
        <taxon>Metazoa</taxon>
        <taxon>Chordata</taxon>
        <taxon>Craniata</taxon>
        <taxon>Vertebrata</taxon>
        <taxon>Euteleostomi</taxon>
        <taxon>Actinopterygii</taxon>
        <taxon>Neopterygii</taxon>
        <taxon>Teleostei</taxon>
        <taxon>Anguilliformes</taxon>
        <taxon>Anguillidae</taxon>
        <taxon>Anguilla</taxon>
    </lineage>
</organism>
<sequence length="58" mass="6659">MFHPKTPTRGPSTCSTTDKKALYSTFGDIFGYVFWTPSYSRPLHRPKARNSHPKTTQQ</sequence>
<proteinExistence type="predicted"/>
<dbReference type="AlphaFoldDB" id="A0A0E9VK17"/>
<accession>A0A0E9VK17</accession>
<evidence type="ECO:0000313" key="1">
    <source>
        <dbReference type="EMBL" id="JAH77745.1"/>
    </source>
</evidence>
<protein>
    <submittedName>
        <fullName evidence="1">Uncharacterized protein</fullName>
    </submittedName>
</protein>
<reference evidence="1" key="1">
    <citation type="submission" date="2014-11" db="EMBL/GenBank/DDBJ databases">
        <authorList>
            <person name="Amaro Gonzalez C."/>
        </authorList>
    </citation>
    <scope>NUCLEOTIDE SEQUENCE</scope>
</reference>
<reference evidence="1" key="2">
    <citation type="journal article" date="2015" name="Fish Shellfish Immunol.">
        <title>Early steps in the European eel (Anguilla anguilla)-Vibrio vulnificus interaction in the gills: Role of the RtxA13 toxin.</title>
        <authorList>
            <person name="Callol A."/>
            <person name="Pajuelo D."/>
            <person name="Ebbesson L."/>
            <person name="Teles M."/>
            <person name="MacKenzie S."/>
            <person name="Amaro C."/>
        </authorList>
    </citation>
    <scope>NUCLEOTIDE SEQUENCE</scope>
</reference>
<name>A0A0E9VK17_ANGAN</name>